<comment type="caution">
    <text evidence="11">The sequence shown here is derived from an EMBL/GenBank/DDBJ whole genome shotgun (WGS) entry which is preliminary data.</text>
</comment>
<dbReference type="Gene3D" id="1.10.510.10">
    <property type="entry name" value="Transferase(Phosphotransferase) domain 1"/>
    <property type="match status" value="1"/>
</dbReference>
<dbReference type="PANTHER" id="PTHR24346">
    <property type="entry name" value="MAP/MICROTUBULE AFFINITY-REGULATING KINASE"/>
    <property type="match status" value="1"/>
</dbReference>
<dbReference type="AlphaFoldDB" id="A0A4U5LXU5"/>
<accession>A0A4U5LXU5</accession>
<dbReference type="InterPro" id="IPR000719">
    <property type="entry name" value="Prot_kinase_dom"/>
</dbReference>
<sequence length="299" mass="35131">MRKATKATNDREPNLQIQMLQKSRQESIRKSRTSYLNHRHARHFFRQLIEGIEFIHSKQIAHRDIKIENLLVTKDFLLKIADFGLATNSHKNGVLRKMIGFTGTRGYMPPEMYEGPYRLFPVDVYACGITLIEMINGKHPWDEPLEKDLKYRMFLNGSMKHSIEWEEMPRELNPLLYRILCPDPKNRATISEIRQDSWYQLGCAETDDWTNLRRALRKIDAEERKERKKGRYRGFDIDVELQKQNDGSTRLYCLKVVRQSTVVRGPFHETPLQNSEHACNLAKHFPISRTAIAKFCNAI</sequence>
<evidence type="ECO:0000313" key="11">
    <source>
        <dbReference type="EMBL" id="TKR61033.1"/>
    </source>
</evidence>
<evidence type="ECO:0000256" key="6">
    <source>
        <dbReference type="ARBA" id="ARBA00022777"/>
    </source>
</evidence>
<keyword evidence="3" id="KW-0723">Serine/threonine-protein kinase</keyword>
<comment type="catalytic activity">
    <reaction evidence="9">
        <text>L-seryl-[protein] + ATP = O-phospho-L-seryl-[protein] + ADP + H(+)</text>
        <dbReference type="Rhea" id="RHEA:17989"/>
        <dbReference type="Rhea" id="RHEA-COMP:9863"/>
        <dbReference type="Rhea" id="RHEA-COMP:11604"/>
        <dbReference type="ChEBI" id="CHEBI:15378"/>
        <dbReference type="ChEBI" id="CHEBI:29999"/>
        <dbReference type="ChEBI" id="CHEBI:30616"/>
        <dbReference type="ChEBI" id="CHEBI:83421"/>
        <dbReference type="ChEBI" id="CHEBI:456216"/>
        <dbReference type="EC" id="2.7.11.1"/>
    </reaction>
</comment>
<gene>
    <name evidence="11" type="ORF">L596_028200</name>
</gene>
<evidence type="ECO:0000256" key="7">
    <source>
        <dbReference type="ARBA" id="ARBA00022840"/>
    </source>
</evidence>
<dbReference type="PANTHER" id="PTHR24346:SF107">
    <property type="entry name" value="SERINE_THREONINE-PROTEIN KINASE CHK1"/>
    <property type="match status" value="1"/>
</dbReference>
<reference evidence="11 12" key="1">
    <citation type="journal article" date="2015" name="Genome Biol.">
        <title>Comparative genomics of Steinernema reveals deeply conserved gene regulatory networks.</title>
        <authorList>
            <person name="Dillman A.R."/>
            <person name="Macchietto M."/>
            <person name="Porter C.F."/>
            <person name="Rogers A."/>
            <person name="Williams B."/>
            <person name="Antoshechkin I."/>
            <person name="Lee M.M."/>
            <person name="Goodwin Z."/>
            <person name="Lu X."/>
            <person name="Lewis E.E."/>
            <person name="Goodrich-Blair H."/>
            <person name="Stock S.P."/>
            <person name="Adams B.J."/>
            <person name="Sternberg P.W."/>
            <person name="Mortazavi A."/>
        </authorList>
    </citation>
    <scope>NUCLEOTIDE SEQUENCE [LARGE SCALE GENOMIC DNA]</scope>
    <source>
        <strain evidence="11 12">ALL</strain>
    </source>
</reference>
<dbReference type="Pfam" id="PF00069">
    <property type="entry name" value="Pkinase"/>
    <property type="match status" value="1"/>
</dbReference>
<dbReference type="PROSITE" id="PS50011">
    <property type="entry name" value="PROTEIN_KINASE_DOM"/>
    <property type="match status" value="1"/>
</dbReference>
<dbReference type="OrthoDB" id="539158at2759"/>
<evidence type="ECO:0000256" key="8">
    <source>
        <dbReference type="ARBA" id="ARBA00047899"/>
    </source>
</evidence>
<dbReference type="InterPro" id="IPR011009">
    <property type="entry name" value="Kinase-like_dom_sf"/>
</dbReference>
<protein>
    <recommendedName>
        <fullName evidence="2">non-specific serine/threonine protein kinase</fullName>
        <ecNumber evidence="2">2.7.11.1</ecNumber>
    </recommendedName>
</protein>
<evidence type="ECO:0000256" key="9">
    <source>
        <dbReference type="ARBA" id="ARBA00048679"/>
    </source>
</evidence>
<evidence type="ECO:0000313" key="12">
    <source>
        <dbReference type="Proteomes" id="UP000298663"/>
    </source>
</evidence>
<proteinExistence type="inferred from homology"/>
<organism evidence="11 12">
    <name type="scientific">Steinernema carpocapsae</name>
    <name type="common">Entomopathogenic nematode</name>
    <dbReference type="NCBI Taxonomy" id="34508"/>
    <lineage>
        <taxon>Eukaryota</taxon>
        <taxon>Metazoa</taxon>
        <taxon>Ecdysozoa</taxon>
        <taxon>Nematoda</taxon>
        <taxon>Chromadorea</taxon>
        <taxon>Rhabditida</taxon>
        <taxon>Tylenchina</taxon>
        <taxon>Panagrolaimomorpha</taxon>
        <taxon>Strongyloidoidea</taxon>
        <taxon>Steinernematidae</taxon>
        <taxon>Steinernema</taxon>
    </lineage>
</organism>
<evidence type="ECO:0000259" key="10">
    <source>
        <dbReference type="PROSITE" id="PS50011"/>
    </source>
</evidence>
<evidence type="ECO:0000256" key="4">
    <source>
        <dbReference type="ARBA" id="ARBA00022679"/>
    </source>
</evidence>
<keyword evidence="4" id="KW-0808">Transferase</keyword>
<keyword evidence="12" id="KW-1185">Reference proteome</keyword>
<dbReference type="GO" id="GO:0035556">
    <property type="term" value="P:intracellular signal transduction"/>
    <property type="evidence" value="ECO:0007669"/>
    <property type="project" value="TreeGrafter"/>
</dbReference>
<keyword evidence="7" id="KW-0067">ATP-binding</keyword>
<dbReference type="EMBL" id="AZBU02000011">
    <property type="protein sequence ID" value="TKR61033.1"/>
    <property type="molecule type" value="Genomic_DNA"/>
</dbReference>
<comment type="similarity">
    <text evidence="1">Belongs to the protein kinase superfamily. CAMK Ser/Thr protein kinase family. NIM1 subfamily.</text>
</comment>
<comment type="catalytic activity">
    <reaction evidence="8">
        <text>L-threonyl-[protein] + ATP = O-phospho-L-threonyl-[protein] + ADP + H(+)</text>
        <dbReference type="Rhea" id="RHEA:46608"/>
        <dbReference type="Rhea" id="RHEA-COMP:11060"/>
        <dbReference type="Rhea" id="RHEA-COMP:11605"/>
        <dbReference type="ChEBI" id="CHEBI:15378"/>
        <dbReference type="ChEBI" id="CHEBI:30013"/>
        <dbReference type="ChEBI" id="CHEBI:30616"/>
        <dbReference type="ChEBI" id="CHEBI:61977"/>
        <dbReference type="ChEBI" id="CHEBI:456216"/>
        <dbReference type="EC" id="2.7.11.1"/>
    </reaction>
</comment>
<name>A0A4U5LXU5_STECR</name>
<evidence type="ECO:0000256" key="2">
    <source>
        <dbReference type="ARBA" id="ARBA00012513"/>
    </source>
</evidence>
<dbReference type="GO" id="GO:0004674">
    <property type="term" value="F:protein serine/threonine kinase activity"/>
    <property type="evidence" value="ECO:0007669"/>
    <property type="project" value="UniProtKB-KW"/>
</dbReference>
<dbReference type="Proteomes" id="UP000298663">
    <property type="component" value="Unassembled WGS sequence"/>
</dbReference>
<evidence type="ECO:0000256" key="3">
    <source>
        <dbReference type="ARBA" id="ARBA00022527"/>
    </source>
</evidence>
<dbReference type="GO" id="GO:0005524">
    <property type="term" value="F:ATP binding"/>
    <property type="evidence" value="ECO:0007669"/>
    <property type="project" value="UniProtKB-KW"/>
</dbReference>
<evidence type="ECO:0000256" key="1">
    <source>
        <dbReference type="ARBA" id="ARBA00010791"/>
    </source>
</evidence>
<keyword evidence="5" id="KW-0547">Nucleotide-binding</keyword>
<evidence type="ECO:0000256" key="5">
    <source>
        <dbReference type="ARBA" id="ARBA00022741"/>
    </source>
</evidence>
<dbReference type="GO" id="GO:0005737">
    <property type="term" value="C:cytoplasm"/>
    <property type="evidence" value="ECO:0007669"/>
    <property type="project" value="TreeGrafter"/>
</dbReference>
<dbReference type="PROSITE" id="PS00108">
    <property type="entry name" value="PROTEIN_KINASE_ST"/>
    <property type="match status" value="1"/>
</dbReference>
<dbReference type="EC" id="2.7.11.1" evidence="2"/>
<feature type="domain" description="Protein kinase" evidence="10">
    <location>
        <begin position="1"/>
        <end position="199"/>
    </location>
</feature>
<reference evidence="11 12" key="2">
    <citation type="journal article" date="2019" name="G3 (Bethesda)">
        <title>Hybrid Assembly of the Genome of the Entomopathogenic Nematode Steinernema carpocapsae Identifies the X-Chromosome.</title>
        <authorList>
            <person name="Serra L."/>
            <person name="Macchietto M."/>
            <person name="Macias-Munoz A."/>
            <person name="McGill C.J."/>
            <person name="Rodriguez I.M."/>
            <person name="Rodriguez B."/>
            <person name="Murad R."/>
            <person name="Mortazavi A."/>
        </authorList>
    </citation>
    <scope>NUCLEOTIDE SEQUENCE [LARGE SCALE GENOMIC DNA]</scope>
    <source>
        <strain evidence="11 12">ALL</strain>
    </source>
</reference>
<dbReference type="STRING" id="34508.A0A4U5LXU5"/>
<dbReference type="SMART" id="SM00220">
    <property type="entry name" value="S_TKc"/>
    <property type="match status" value="1"/>
</dbReference>
<keyword evidence="6" id="KW-0418">Kinase</keyword>
<dbReference type="InterPro" id="IPR008271">
    <property type="entry name" value="Ser/Thr_kinase_AS"/>
</dbReference>
<dbReference type="SUPFAM" id="SSF56112">
    <property type="entry name" value="Protein kinase-like (PK-like)"/>
    <property type="match status" value="1"/>
</dbReference>